<accession>A0A6J5LB53</accession>
<dbReference type="Gene3D" id="3.40.50.300">
    <property type="entry name" value="P-loop containing nucleotide triphosphate hydrolases"/>
    <property type="match status" value="1"/>
</dbReference>
<organism evidence="1">
    <name type="scientific">uncultured Caudovirales phage</name>
    <dbReference type="NCBI Taxonomy" id="2100421"/>
    <lineage>
        <taxon>Viruses</taxon>
        <taxon>Duplodnaviria</taxon>
        <taxon>Heunggongvirae</taxon>
        <taxon>Uroviricota</taxon>
        <taxon>Caudoviricetes</taxon>
        <taxon>Peduoviridae</taxon>
        <taxon>Maltschvirus</taxon>
        <taxon>Maltschvirus maltsch</taxon>
    </lineage>
</organism>
<evidence type="ECO:0000313" key="1">
    <source>
        <dbReference type="EMBL" id="CAB4130466.1"/>
    </source>
</evidence>
<dbReference type="EMBL" id="LR796238">
    <property type="protein sequence ID" value="CAB4130466.1"/>
    <property type="molecule type" value="Genomic_DNA"/>
</dbReference>
<dbReference type="InterPro" id="IPR048444">
    <property type="entry name" value="DNMK"/>
</dbReference>
<protein>
    <submittedName>
        <fullName evidence="1">Uncharacterized protein</fullName>
    </submittedName>
</protein>
<proteinExistence type="predicted"/>
<reference evidence="1" key="1">
    <citation type="submission" date="2020-04" db="EMBL/GenBank/DDBJ databases">
        <authorList>
            <person name="Chiriac C."/>
            <person name="Salcher M."/>
            <person name="Ghai R."/>
            <person name="Kavagutti S V."/>
        </authorList>
    </citation>
    <scope>NUCLEOTIDE SEQUENCE</scope>
</reference>
<dbReference type="SUPFAM" id="SSF52540">
    <property type="entry name" value="P-loop containing nucleoside triphosphate hydrolases"/>
    <property type="match status" value="1"/>
</dbReference>
<dbReference type="Pfam" id="PF21448">
    <property type="entry name" value="DNMK"/>
    <property type="match status" value="1"/>
</dbReference>
<sequence>MKIIGILGVAGSGKTLVSKHLVDHHGFARVRFAEPLKRMLKLGLGLTDAQVDGDEKMTPIADFGGATARHMMQTLGTEWGRRLVFSDIWINVWKRDTAKAGPLVVVDDVRFPNEAATIKAMGGTLWRVYRPGLNTQDHISERAQAAIEEDAFITNATTIPALLASVDSLVRVP</sequence>
<dbReference type="InterPro" id="IPR027417">
    <property type="entry name" value="P-loop_NTPase"/>
</dbReference>
<name>A0A6J5LB53_9CAUD</name>
<gene>
    <name evidence="1" type="ORF">UFOVP119_90</name>
</gene>